<evidence type="ECO:0008006" key="3">
    <source>
        <dbReference type="Google" id="ProtNLM"/>
    </source>
</evidence>
<accession>A0A0W1AWC2</accession>
<reference evidence="1 2" key="1">
    <citation type="journal article" date="2015" name="Int. Biodeterior. Biodegradation">
        <title>Physiological and genetic screening methods for the isolation of methyl tert-butyl ether-degrading bacteria for bioremediation purposes.</title>
        <authorList>
            <person name="Guisado I.M."/>
            <person name="Purswani J."/>
            <person name="Gonzalez Lopez J."/>
            <person name="Pozo C."/>
        </authorList>
    </citation>
    <scope>NUCLEOTIDE SEQUENCE [LARGE SCALE GENOMIC DNA]</scope>
    <source>
        <strain evidence="1 2">SH7</strain>
    </source>
</reference>
<evidence type="ECO:0000313" key="2">
    <source>
        <dbReference type="Proteomes" id="UP000054709"/>
    </source>
</evidence>
<evidence type="ECO:0000313" key="1">
    <source>
        <dbReference type="EMBL" id="KTD85638.1"/>
    </source>
</evidence>
<dbReference type="InterPro" id="IPR029017">
    <property type="entry name" value="Enolase-like_N"/>
</dbReference>
<dbReference type="SUPFAM" id="SSF54826">
    <property type="entry name" value="Enolase N-terminal domain-like"/>
    <property type="match status" value="1"/>
</dbReference>
<gene>
    <name evidence="1" type="ORF">UQ64_19280</name>
</gene>
<dbReference type="RefSeq" id="WP_060624481.1">
    <property type="nucleotide sequence ID" value="NZ_LCZJ02000026.1"/>
</dbReference>
<proteinExistence type="predicted"/>
<name>A0A0W1AWC2_9BACL</name>
<dbReference type="Proteomes" id="UP000054709">
    <property type="component" value="Unassembled WGS sequence"/>
</dbReference>
<organism evidence="1 2">
    <name type="scientific">Paenibacillus etheri</name>
    <dbReference type="NCBI Taxonomy" id="1306852"/>
    <lineage>
        <taxon>Bacteria</taxon>
        <taxon>Bacillati</taxon>
        <taxon>Bacillota</taxon>
        <taxon>Bacilli</taxon>
        <taxon>Bacillales</taxon>
        <taxon>Paenibacillaceae</taxon>
        <taxon>Paenibacillus</taxon>
    </lineage>
</organism>
<dbReference type="AlphaFoldDB" id="A0A0W1AWC2"/>
<keyword evidence="2" id="KW-1185">Reference proteome</keyword>
<dbReference type="Gene3D" id="3.30.390.10">
    <property type="entry name" value="Enolase-like, N-terminal domain"/>
    <property type="match status" value="1"/>
</dbReference>
<dbReference type="EMBL" id="LCZJ02000026">
    <property type="protein sequence ID" value="KTD85638.1"/>
    <property type="molecule type" value="Genomic_DNA"/>
</dbReference>
<protein>
    <recommendedName>
        <fullName evidence="3">Mandelate racemase/muconate lactonizing enzyme N-terminal domain-containing protein</fullName>
    </recommendedName>
</protein>
<comment type="caution">
    <text evidence="1">The sequence shown here is derived from an EMBL/GenBank/DDBJ whole genome shotgun (WGS) entry which is preliminary data.</text>
</comment>
<sequence length="72" mass="7935">MITDDGREGVGYTYTGGFGGKAICSLIANELTHILIGKDASCVESIWEHMNLSINFWVAQAMRSNVMVERLI</sequence>